<dbReference type="GO" id="GO:0016787">
    <property type="term" value="F:hydrolase activity"/>
    <property type="evidence" value="ECO:0007669"/>
    <property type="project" value="InterPro"/>
</dbReference>
<reference evidence="3 4" key="1">
    <citation type="submission" date="2016-10" db="EMBL/GenBank/DDBJ databases">
        <authorList>
            <person name="de Groot N.N."/>
        </authorList>
    </citation>
    <scope>NUCLEOTIDE SEQUENCE [LARGE SCALE GENOMIC DNA]</scope>
    <source>
        <strain evidence="3 4">DSM 9179</strain>
    </source>
</reference>
<feature type="transmembrane region" description="Helical" evidence="1">
    <location>
        <begin position="102"/>
        <end position="122"/>
    </location>
</feature>
<dbReference type="Gene3D" id="3.60.21.10">
    <property type="match status" value="1"/>
</dbReference>
<evidence type="ECO:0000313" key="3">
    <source>
        <dbReference type="EMBL" id="SEW38121.1"/>
    </source>
</evidence>
<dbReference type="PANTHER" id="PTHR31302">
    <property type="entry name" value="TRANSMEMBRANE PROTEIN WITH METALLOPHOSPHOESTERASE DOMAIN-RELATED"/>
    <property type="match status" value="1"/>
</dbReference>
<dbReference type="PANTHER" id="PTHR31302:SF0">
    <property type="entry name" value="TRANSMEMBRANE PROTEIN WITH METALLOPHOSPHOESTERASE DOMAIN"/>
    <property type="match status" value="1"/>
</dbReference>
<keyword evidence="4" id="KW-1185">Reference proteome</keyword>
<dbReference type="Pfam" id="PF00149">
    <property type="entry name" value="Metallophos"/>
    <property type="match status" value="1"/>
</dbReference>
<dbReference type="AlphaFoldDB" id="A0A1I0RBG1"/>
<feature type="transmembrane region" description="Helical" evidence="1">
    <location>
        <begin position="65"/>
        <end position="82"/>
    </location>
</feature>
<dbReference type="RefSeq" id="WP_092455801.1">
    <property type="nucleotide sequence ID" value="NZ_FOJI01000013.1"/>
</dbReference>
<feature type="domain" description="Calcineurin-like phosphoesterase" evidence="2">
    <location>
        <begin position="146"/>
        <end position="317"/>
    </location>
</feature>
<keyword evidence="1" id="KW-0472">Membrane</keyword>
<gene>
    <name evidence="3" type="ORF">SAMN05421659_113115</name>
</gene>
<feature type="transmembrane region" description="Helical" evidence="1">
    <location>
        <begin position="40"/>
        <end position="59"/>
    </location>
</feature>
<dbReference type="InterPro" id="IPR004843">
    <property type="entry name" value="Calcineurin-like_PHP"/>
</dbReference>
<dbReference type="Proteomes" id="UP000199701">
    <property type="component" value="Unassembled WGS sequence"/>
</dbReference>
<evidence type="ECO:0000256" key="1">
    <source>
        <dbReference type="SAM" id="Phobius"/>
    </source>
</evidence>
<accession>A0A1I0RBG1</accession>
<organism evidence="3 4">
    <name type="scientific">[Clostridium] fimetarium</name>
    <dbReference type="NCBI Taxonomy" id="99656"/>
    <lineage>
        <taxon>Bacteria</taxon>
        <taxon>Bacillati</taxon>
        <taxon>Bacillota</taxon>
        <taxon>Clostridia</taxon>
        <taxon>Lachnospirales</taxon>
        <taxon>Lachnospiraceae</taxon>
    </lineage>
</organism>
<feature type="transmembrane region" description="Helical" evidence="1">
    <location>
        <begin position="6"/>
        <end position="24"/>
    </location>
</feature>
<dbReference type="EMBL" id="FOJI01000013">
    <property type="protein sequence ID" value="SEW38121.1"/>
    <property type="molecule type" value="Genomic_DNA"/>
</dbReference>
<dbReference type="CDD" id="cd07385">
    <property type="entry name" value="MPP_YkuE_C"/>
    <property type="match status" value="1"/>
</dbReference>
<name>A0A1I0RBG1_9FIRM</name>
<dbReference type="SUPFAM" id="SSF56300">
    <property type="entry name" value="Metallo-dependent phosphatases"/>
    <property type="match status" value="1"/>
</dbReference>
<sequence length="381" mass="43497">MLIYFLLIPLILLIPLGIYLNIYIKRMAEFLKIDINIKSVKIVITIITVIITICCINIWGIPALVIFHILALSFCMELVNGIKKIIDKKRKVIRNNLIWSKIYKSGLAPILITLLIFCYGYMNMTNIIETDYRIHTEKNIRQEGYRVAMIADLHYGTILHKEQLEKVSKEIEGTNPDVVILCGDIVDESTTLEEMEEAMELLGNIHSEYGTFIIYGNHDLSTYSSKPYYDEIQLKESINNNGIHLLVDESYEINDDFVIVGRDDASFTKDAKRISGQDLIENINKDKLILLLDHQPIELKKNSQLGFDLQLSGHTHAGQIWPTGVLSQMFGLVEFNYGYEKIGDLQIIVSSGISGWGYPIRTGFHSEYDVIDITKSNNKQN</sequence>
<proteinExistence type="predicted"/>
<dbReference type="OrthoDB" id="9780884at2"/>
<protein>
    <recommendedName>
        <fullName evidence="2">Calcineurin-like phosphoesterase domain-containing protein</fullName>
    </recommendedName>
</protein>
<keyword evidence="1" id="KW-0812">Transmembrane</keyword>
<evidence type="ECO:0000313" key="4">
    <source>
        <dbReference type="Proteomes" id="UP000199701"/>
    </source>
</evidence>
<dbReference type="InterPro" id="IPR051158">
    <property type="entry name" value="Metallophosphoesterase_sf"/>
</dbReference>
<keyword evidence="1" id="KW-1133">Transmembrane helix</keyword>
<evidence type="ECO:0000259" key="2">
    <source>
        <dbReference type="Pfam" id="PF00149"/>
    </source>
</evidence>
<dbReference type="InterPro" id="IPR029052">
    <property type="entry name" value="Metallo-depent_PP-like"/>
</dbReference>